<dbReference type="InParanoid" id="A0A066WL16"/>
<keyword evidence="10" id="KW-0012">Acyltransferase</keyword>
<comment type="similarity">
    <text evidence="4">Belongs to the class-II pyridoxal-phosphate-dependent aminotransferase family.</text>
</comment>
<dbReference type="FunCoup" id="A0A066WL16">
    <property type="interactions" value="558"/>
</dbReference>
<dbReference type="Gene3D" id="3.90.1150.10">
    <property type="entry name" value="Aspartate Aminotransferase, domain 1"/>
    <property type="match status" value="1"/>
</dbReference>
<dbReference type="RefSeq" id="XP_013246107.1">
    <property type="nucleotide sequence ID" value="XM_013390653.1"/>
</dbReference>
<evidence type="ECO:0000256" key="6">
    <source>
        <dbReference type="ARBA" id="ARBA00022679"/>
    </source>
</evidence>
<dbReference type="InterPro" id="IPR015422">
    <property type="entry name" value="PyrdxlP-dep_Trfase_small"/>
</dbReference>
<evidence type="ECO:0000256" key="7">
    <source>
        <dbReference type="ARBA" id="ARBA00022898"/>
    </source>
</evidence>
<keyword evidence="7" id="KW-0663">Pyridoxal phosphate</keyword>
<dbReference type="Pfam" id="PF00155">
    <property type="entry name" value="Aminotran_1_2"/>
    <property type="match status" value="1"/>
</dbReference>
<comment type="pathway">
    <text evidence="2">Lipid metabolism; sphingolipid metabolism.</text>
</comment>
<evidence type="ECO:0000256" key="2">
    <source>
        <dbReference type="ARBA" id="ARBA00004760"/>
    </source>
</evidence>
<feature type="domain" description="Aminotransferase class I/classII large" evidence="11">
    <location>
        <begin position="187"/>
        <end position="471"/>
    </location>
</feature>
<evidence type="ECO:0000256" key="1">
    <source>
        <dbReference type="ARBA" id="ARBA00001933"/>
    </source>
</evidence>
<keyword evidence="8" id="KW-0746">Sphingolipid metabolism</keyword>
<dbReference type="InterPro" id="IPR004839">
    <property type="entry name" value="Aminotransferase_I/II_large"/>
</dbReference>
<evidence type="ECO:0000256" key="4">
    <source>
        <dbReference type="ARBA" id="ARBA00008392"/>
    </source>
</evidence>
<dbReference type="Gene3D" id="3.40.640.10">
    <property type="entry name" value="Type I PLP-dependent aspartate aminotransferase-like (Major domain)"/>
    <property type="match status" value="1"/>
</dbReference>
<comment type="pathway">
    <text evidence="3">Sphingolipid metabolism.</text>
</comment>
<dbReference type="HOGENOM" id="CLU_015846_0_2_1"/>
<dbReference type="OMA" id="IPFRAEC"/>
<keyword evidence="6 12" id="KW-0808">Transferase</keyword>
<accession>A0A066WL16</accession>
<dbReference type="OrthoDB" id="3168162at2759"/>
<dbReference type="AlphaFoldDB" id="A0A066WL16"/>
<dbReference type="GeneID" id="25263529"/>
<organism evidence="12 13">
    <name type="scientific">Tilletiaria anomala (strain ATCC 24038 / CBS 436.72 / UBC 951)</name>
    <dbReference type="NCBI Taxonomy" id="1037660"/>
    <lineage>
        <taxon>Eukaryota</taxon>
        <taxon>Fungi</taxon>
        <taxon>Dikarya</taxon>
        <taxon>Basidiomycota</taxon>
        <taxon>Ustilaginomycotina</taxon>
        <taxon>Exobasidiomycetes</taxon>
        <taxon>Georgefischeriales</taxon>
        <taxon>Tilletiariaceae</taxon>
        <taxon>Tilletiaria</taxon>
    </lineage>
</organism>
<proteinExistence type="inferred from homology"/>
<dbReference type="InterPro" id="IPR050087">
    <property type="entry name" value="AON_synthase_class-II"/>
</dbReference>
<reference evidence="12 13" key="1">
    <citation type="submission" date="2014-05" db="EMBL/GenBank/DDBJ databases">
        <title>Draft genome sequence of a rare smut relative, Tilletiaria anomala UBC 951.</title>
        <authorList>
            <consortium name="DOE Joint Genome Institute"/>
            <person name="Toome M."/>
            <person name="Kuo A."/>
            <person name="Henrissat B."/>
            <person name="Lipzen A."/>
            <person name="Tritt A."/>
            <person name="Yoshinaga Y."/>
            <person name="Zane M."/>
            <person name="Barry K."/>
            <person name="Grigoriev I.V."/>
            <person name="Spatafora J.W."/>
            <person name="Aimea M.C."/>
        </authorList>
    </citation>
    <scope>NUCLEOTIDE SEQUENCE [LARGE SCALE GENOMIC DNA]</scope>
    <source>
        <strain evidence="12 13">UBC 951</strain>
    </source>
</reference>
<evidence type="ECO:0000313" key="13">
    <source>
        <dbReference type="Proteomes" id="UP000027361"/>
    </source>
</evidence>
<keyword evidence="9" id="KW-0443">Lipid metabolism</keyword>
<name>A0A066WL16_TILAU</name>
<evidence type="ECO:0000256" key="5">
    <source>
        <dbReference type="ARBA" id="ARBA00013220"/>
    </source>
</evidence>
<dbReference type="GO" id="GO:0046512">
    <property type="term" value="P:sphingosine biosynthetic process"/>
    <property type="evidence" value="ECO:0007669"/>
    <property type="project" value="TreeGrafter"/>
</dbReference>
<dbReference type="GO" id="GO:0004758">
    <property type="term" value="F:serine C-palmitoyltransferase activity"/>
    <property type="evidence" value="ECO:0007669"/>
    <property type="project" value="TreeGrafter"/>
</dbReference>
<dbReference type="PANTHER" id="PTHR13693">
    <property type="entry name" value="CLASS II AMINOTRANSFERASE/8-AMINO-7-OXONONANOATE SYNTHASE"/>
    <property type="match status" value="1"/>
</dbReference>
<dbReference type="PANTHER" id="PTHR13693:SF2">
    <property type="entry name" value="SERINE PALMITOYLTRANSFERASE 1"/>
    <property type="match status" value="1"/>
</dbReference>
<evidence type="ECO:0000313" key="12">
    <source>
        <dbReference type="EMBL" id="KDN53268.1"/>
    </source>
</evidence>
<dbReference type="Proteomes" id="UP000027361">
    <property type="component" value="Unassembled WGS sequence"/>
</dbReference>
<dbReference type="GO" id="GO:0016020">
    <property type="term" value="C:membrane"/>
    <property type="evidence" value="ECO:0007669"/>
    <property type="project" value="GOC"/>
</dbReference>
<protein>
    <recommendedName>
        <fullName evidence="5">serine C-palmitoyltransferase</fullName>
        <ecNumber evidence="5">2.3.1.50</ecNumber>
    </recommendedName>
</protein>
<dbReference type="GO" id="GO:0005783">
    <property type="term" value="C:endoplasmic reticulum"/>
    <property type="evidence" value="ECO:0007669"/>
    <property type="project" value="TreeGrafter"/>
</dbReference>
<dbReference type="EC" id="2.3.1.50" evidence="5"/>
<evidence type="ECO:0000256" key="10">
    <source>
        <dbReference type="ARBA" id="ARBA00023315"/>
    </source>
</evidence>
<gene>
    <name evidence="12" type="ORF">K437DRAFT_253288</name>
</gene>
<dbReference type="STRING" id="1037660.A0A066WL16"/>
<dbReference type="SUPFAM" id="SSF53383">
    <property type="entry name" value="PLP-dependent transferases"/>
    <property type="match status" value="1"/>
</dbReference>
<evidence type="ECO:0000259" key="11">
    <source>
        <dbReference type="Pfam" id="PF00155"/>
    </source>
</evidence>
<comment type="cofactor">
    <cofactor evidence="1">
        <name>pyridoxal 5'-phosphate</name>
        <dbReference type="ChEBI" id="CHEBI:597326"/>
    </cofactor>
</comment>
<keyword evidence="13" id="KW-1185">Reference proteome</keyword>
<dbReference type="GO" id="GO:0046513">
    <property type="term" value="P:ceramide biosynthetic process"/>
    <property type="evidence" value="ECO:0007669"/>
    <property type="project" value="TreeGrafter"/>
</dbReference>
<evidence type="ECO:0000256" key="3">
    <source>
        <dbReference type="ARBA" id="ARBA00004991"/>
    </source>
</evidence>
<sequence length="617" mass="66131">MNAIPDMAKSILRTSAANPAMRTLGAASAVGAGAHYGSSSLAESSEATWAHPLLTFLLQIAAFLSRTFQSLPGSAILMRYIRSSYQNDPVRSLLELLLLAFAVRTVLQSRTRSNVSGSNFVKLTEEEIEDLVADFTPEPLCAPLSEAEKAELASVPLIAGANSARPRVALPLSMGGSAEVGGKTLQVLNLASYNFTDLAGQDIVKQRAIETLREYGVGSCSPPGFYGTIDVHMKLEADLARFLGTERAIIYAQGFSTVSSVIPAFCKRGDIIVADRGVNYGIQKGIQISRCNVRWYDHNSMSSLEKVLQGITREDKRRKGPLTRRFIITEGIFEHDGQMTDLIKVMELKRRHKFRLILDESLSFGTVGKMGRGMTELCGTPASEVDILVGSMASTLGSSGGFVAGSEVVEFHQRINSAAFVFSAALPALLAVASTTAIECLQSNSGVMDVLQANIKALRSVLDTVECISIPSHSPSPIIHIQVRSINDPHPQTPADKLPPSHIARVNDEKGGGAAGLLAPPVAAGVAALARQAASTHDLPKEEQTRLLQAIVDDALLNGVLLVRQKRLPSIQPKILEIGPDARPSIRIAVSTAFTKKEIEKAANVIRASCIKVLGKR</sequence>
<dbReference type="InterPro" id="IPR015421">
    <property type="entry name" value="PyrdxlP-dep_Trfase_major"/>
</dbReference>
<dbReference type="InterPro" id="IPR015424">
    <property type="entry name" value="PyrdxlP-dep_Trfase"/>
</dbReference>
<dbReference type="EMBL" id="JMSN01000003">
    <property type="protein sequence ID" value="KDN53268.1"/>
    <property type="molecule type" value="Genomic_DNA"/>
</dbReference>
<evidence type="ECO:0000256" key="9">
    <source>
        <dbReference type="ARBA" id="ARBA00023098"/>
    </source>
</evidence>
<evidence type="ECO:0000256" key="8">
    <source>
        <dbReference type="ARBA" id="ARBA00022919"/>
    </source>
</evidence>
<comment type="caution">
    <text evidence="12">The sequence shown here is derived from an EMBL/GenBank/DDBJ whole genome shotgun (WGS) entry which is preliminary data.</text>
</comment>
<dbReference type="GO" id="GO:0030170">
    <property type="term" value="F:pyridoxal phosphate binding"/>
    <property type="evidence" value="ECO:0007669"/>
    <property type="project" value="InterPro"/>
</dbReference>